<dbReference type="Proteomes" id="UP000001572">
    <property type="component" value="Chromosome"/>
</dbReference>
<dbReference type="Gene3D" id="3.10.290.10">
    <property type="entry name" value="RNA-binding S4 domain"/>
    <property type="match status" value="1"/>
</dbReference>
<dbReference type="PANTHER" id="PTHR13633:SF3">
    <property type="entry name" value="MITOCHONDRIAL TRANSCRIPTION RESCUE FACTOR 1"/>
    <property type="match status" value="1"/>
</dbReference>
<dbReference type="Pfam" id="PF01479">
    <property type="entry name" value="S4"/>
    <property type="match status" value="1"/>
</dbReference>
<dbReference type="InterPro" id="IPR012677">
    <property type="entry name" value="Nucleotide-bd_a/b_plait_sf"/>
</dbReference>
<dbReference type="PROSITE" id="PS50889">
    <property type="entry name" value="S4"/>
    <property type="match status" value="1"/>
</dbReference>
<gene>
    <name evidence="3" type="ordered locus">Amet_2801</name>
</gene>
<sequence length="262" mass="29946">MLNRDQYIEHIQDEKLKLVAVKLLDKVEMVMRKHEVKYTNFLTPYEIKHMLAILNTFEEICFFAIGGHEDAERKTLVIFQAYLDPSDIESPIAAIEIQSSTRFNQLMHRDFLGAILGLGIKREKIGDILLQDDICQVVITTELRDYVLLNLVKVGNMSVKVREIELEEIKAPDKVYKEIRLNVASLRLDAIVSAGFKLSRSEAHVLIQKQRCSVNWEVIDKPSNEVSCGDLISIRGKGRMIVENIEGTTRSGRTSIKLHKLI</sequence>
<dbReference type="InterPro" id="IPR002942">
    <property type="entry name" value="S4_RNA-bd"/>
</dbReference>
<dbReference type="Gene3D" id="3.30.70.330">
    <property type="match status" value="1"/>
</dbReference>
<dbReference type="GO" id="GO:0003723">
    <property type="term" value="F:RNA binding"/>
    <property type="evidence" value="ECO:0007669"/>
    <property type="project" value="UniProtKB-KW"/>
</dbReference>
<dbReference type="InterPro" id="IPR036986">
    <property type="entry name" value="S4_RNA-bd_sf"/>
</dbReference>
<dbReference type="SMART" id="SM00363">
    <property type="entry name" value="S4"/>
    <property type="match status" value="1"/>
</dbReference>
<dbReference type="AlphaFoldDB" id="A6TRY3"/>
<reference evidence="4" key="1">
    <citation type="journal article" date="2016" name="Genome Announc.">
        <title>Complete genome sequence of Alkaliphilus metalliredigens strain QYMF, an alkaliphilic and metal-reducing bacterium isolated from borax-contaminated leachate ponds.</title>
        <authorList>
            <person name="Hwang C."/>
            <person name="Copeland A."/>
            <person name="Lucas S."/>
            <person name="Lapidus A."/>
            <person name="Barry K."/>
            <person name="Detter J.C."/>
            <person name="Glavina Del Rio T."/>
            <person name="Hammon N."/>
            <person name="Israni S."/>
            <person name="Dalin E."/>
            <person name="Tice H."/>
            <person name="Pitluck S."/>
            <person name="Chertkov O."/>
            <person name="Brettin T."/>
            <person name="Bruce D."/>
            <person name="Han C."/>
            <person name="Schmutz J."/>
            <person name="Larimer F."/>
            <person name="Land M.L."/>
            <person name="Hauser L."/>
            <person name="Kyrpides N."/>
            <person name="Mikhailova N."/>
            <person name="Ye Q."/>
            <person name="Zhou J."/>
            <person name="Richardson P."/>
            <person name="Fields M.W."/>
        </authorList>
    </citation>
    <scope>NUCLEOTIDE SEQUENCE [LARGE SCALE GENOMIC DNA]</scope>
    <source>
        <strain evidence="4">QYMF</strain>
    </source>
</reference>
<dbReference type="EMBL" id="CP000724">
    <property type="protein sequence ID" value="ABR48951.1"/>
    <property type="molecule type" value="Genomic_DNA"/>
</dbReference>
<dbReference type="KEGG" id="amt:Amet_2801"/>
<name>A6TRY3_ALKMQ</name>
<dbReference type="RefSeq" id="WP_012063922.1">
    <property type="nucleotide sequence ID" value="NC_009633.1"/>
</dbReference>
<dbReference type="SUPFAM" id="SSF55174">
    <property type="entry name" value="Alpha-L RNA-binding motif"/>
    <property type="match status" value="1"/>
</dbReference>
<dbReference type="InterPro" id="IPR040591">
    <property type="entry name" value="RqcP2_RBD"/>
</dbReference>
<evidence type="ECO:0000259" key="2">
    <source>
        <dbReference type="SMART" id="SM00363"/>
    </source>
</evidence>
<dbReference type="Pfam" id="PF17774">
    <property type="entry name" value="YlmH_RBD"/>
    <property type="match status" value="1"/>
</dbReference>
<dbReference type="HOGENOM" id="CLU_075687_2_0_9"/>
<dbReference type="OrthoDB" id="9812787at2"/>
<protein>
    <submittedName>
        <fullName evidence="3">RNA-binding S4 domain protein</fullName>
    </submittedName>
</protein>
<dbReference type="eggNOG" id="COG2302">
    <property type="taxonomic scope" value="Bacteria"/>
</dbReference>
<dbReference type="PANTHER" id="PTHR13633">
    <property type="entry name" value="MITOCHONDRIAL TRANSCRIPTION RESCUE FACTOR 1"/>
    <property type="match status" value="1"/>
</dbReference>
<keyword evidence="4" id="KW-1185">Reference proteome</keyword>
<evidence type="ECO:0000313" key="4">
    <source>
        <dbReference type="Proteomes" id="UP000001572"/>
    </source>
</evidence>
<accession>A6TRY3</accession>
<organism evidence="3 4">
    <name type="scientific">Alkaliphilus metalliredigens (strain QYMF)</name>
    <dbReference type="NCBI Taxonomy" id="293826"/>
    <lineage>
        <taxon>Bacteria</taxon>
        <taxon>Bacillati</taxon>
        <taxon>Bacillota</taxon>
        <taxon>Clostridia</taxon>
        <taxon>Peptostreptococcales</taxon>
        <taxon>Natronincolaceae</taxon>
        <taxon>Alkaliphilus</taxon>
    </lineage>
</organism>
<dbReference type="CDD" id="cd00165">
    <property type="entry name" value="S4"/>
    <property type="match status" value="1"/>
</dbReference>
<dbReference type="Gene3D" id="3.30.1370.160">
    <property type="match status" value="1"/>
</dbReference>
<proteinExistence type="predicted"/>
<evidence type="ECO:0000313" key="3">
    <source>
        <dbReference type="EMBL" id="ABR48951.1"/>
    </source>
</evidence>
<keyword evidence="1" id="KW-0694">RNA-binding</keyword>
<evidence type="ECO:0000256" key="1">
    <source>
        <dbReference type="PROSITE-ProRule" id="PRU00182"/>
    </source>
</evidence>
<dbReference type="STRING" id="293826.Amet_2801"/>
<feature type="domain" description="RNA-binding S4" evidence="2">
    <location>
        <begin position="186"/>
        <end position="246"/>
    </location>
</feature>